<dbReference type="PANTHER" id="PTHR39173">
    <property type="entry name" value="ACETYLTRANSFERASE"/>
    <property type="match status" value="1"/>
</dbReference>
<dbReference type="PANTHER" id="PTHR39173:SF1">
    <property type="entry name" value="ACETYLTRANSFERASE"/>
    <property type="match status" value="1"/>
</dbReference>
<dbReference type="InterPro" id="IPR000182">
    <property type="entry name" value="GNAT_dom"/>
</dbReference>
<organism evidence="2 3">
    <name type="scientific">Aliidiomarina halalkaliphila</name>
    <dbReference type="NCBI Taxonomy" id="2593535"/>
    <lineage>
        <taxon>Bacteria</taxon>
        <taxon>Pseudomonadati</taxon>
        <taxon>Pseudomonadota</taxon>
        <taxon>Gammaproteobacteria</taxon>
        <taxon>Alteromonadales</taxon>
        <taxon>Idiomarinaceae</taxon>
        <taxon>Aliidiomarina</taxon>
    </lineage>
</organism>
<dbReference type="Pfam" id="PF00583">
    <property type="entry name" value="Acetyltransf_1"/>
    <property type="match status" value="1"/>
</dbReference>
<dbReference type="SUPFAM" id="SSF55729">
    <property type="entry name" value="Acyl-CoA N-acyltransferases (Nat)"/>
    <property type="match status" value="1"/>
</dbReference>
<dbReference type="PROSITE" id="PS51186">
    <property type="entry name" value="GNAT"/>
    <property type="match status" value="1"/>
</dbReference>
<name>A0A552X340_9GAMM</name>
<keyword evidence="2" id="KW-0808">Transferase</keyword>
<dbReference type="InterPro" id="IPR016181">
    <property type="entry name" value="Acyl_CoA_acyltransferase"/>
</dbReference>
<feature type="domain" description="N-acetyltransferase" evidence="1">
    <location>
        <begin position="60"/>
        <end position="211"/>
    </location>
</feature>
<evidence type="ECO:0000313" key="3">
    <source>
        <dbReference type="Proteomes" id="UP000320359"/>
    </source>
</evidence>
<evidence type="ECO:0000259" key="1">
    <source>
        <dbReference type="PROSITE" id="PS51186"/>
    </source>
</evidence>
<evidence type="ECO:0000313" key="2">
    <source>
        <dbReference type="EMBL" id="TRW49450.1"/>
    </source>
</evidence>
<comment type="caution">
    <text evidence="2">The sequence shown here is derived from an EMBL/GenBank/DDBJ whole genome shotgun (WGS) entry which is preliminary data.</text>
</comment>
<dbReference type="EMBL" id="VJWL01000001">
    <property type="protein sequence ID" value="TRW49450.1"/>
    <property type="molecule type" value="Genomic_DNA"/>
</dbReference>
<dbReference type="OrthoDB" id="9797989at2"/>
<accession>A0A552X340</accession>
<dbReference type="Gene3D" id="3.40.630.30">
    <property type="match status" value="1"/>
</dbReference>
<keyword evidence="3" id="KW-1185">Reference proteome</keyword>
<sequence>MRLCRRCQQRTSRIYFTHRKPDDGRYGLVDVVCPWVVLKRRPWVRLILPCLEYEGSYRDYITELGNEERYPFPLDFDHADFPAMLAKLEQFRMGVDLPQGFVPSTTYWLVDQQEMIGVANLRHYLNARIERAGGHIGLGVRPRERGKGLGATLLRLTLEQAWARSIQPVHVHCYKHNQASARMILANGGVLDSEIEDGGETIQRYIISPSR</sequence>
<dbReference type="GO" id="GO:0016747">
    <property type="term" value="F:acyltransferase activity, transferring groups other than amino-acyl groups"/>
    <property type="evidence" value="ECO:0007669"/>
    <property type="project" value="InterPro"/>
</dbReference>
<protein>
    <submittedName>
        <fullName evidence="2">GNAT family N-acetyltransferase</fullName>
    </submittedName>
</protein>
<dbReference type="AlphaFoldDB" id="A0A552X340"/>
<reference evidence="2 3" key="1">
    <citation type="submission" date="2019-07" db="EMBL/GenBank/DDBJ databases">
        <authorList>
            <person name="Yang M."/>
            <person name="Zhao D."/>
            <person name="Xiang H."/>
        </authorList>
    </citation>
    <scope>NUCLEOTIDE SEQUENCE [LARGE SCALE GENOMIC DNA]</scope>
    <source>
        <strain evidence="2 3">IM1326</strain>
    </source>
</reference>
<dbReference type="CDD" id="cd04301">
    <property type="entry name" value="NAT_SF"/>
    <property type="match status" value="1"/>
</dbReference>
<gene>
    <name evidence="2" type="ORF">FM042_00875</name>
</gene>
<proteinExistence type="predicted"/>
<dbReference type="Proteomes" id="UP000320359">
    <property type="component" value="Unassembled WGS sequence"/>
</dbReference>